<feature type="binding site" evidence="9">
    <location>
        <begin position="398"/>
        <end position="400"/>
    </location>
    <ligand>
        <name>FAD</name>
        <dbReference type="ChEBI" id="CHEBI:57692"/>
    </ligand>
</feature>
<evidence type="ECO:0000256" key="1">
    <source>
        <dbReference type="ARBA" id="ARBA00001974"/>
    </source>
</evidence>
<dbReference type="InterPro" id="IPR021163">
    <property type="entry name" value="Ferredox_Rdtase_adrenod"/>
</dbReference>
<evidence type="ECO:0000256" key="5">
    <source>
        <dbReference type="ARBA" id="ARBA00022827"/>
    </source>
</evidence>
<sequence length="482" mass="51522">MSQAARGTPPGCQNGRMSSSEPEQHSTAAPLRVAVIGSGPAGVYAADALTRQRRVPVRVDVMDRLPTPYGLVRYGVAPDHTKIKGVARALRRILEHPDVRFVGGVEFGADLTRADLARTHHAVVYATGASVDRRMDVPGEDLPGSVAATDFVNWYCGHPDTALERFVLDAEEAVVVGAGNVALDVVRILAKTADELRHTDIPQPVLDVLAASRVRTVHLLSRRGPLQAKFTAPELRDLLALPGADVVVRPEQVDIDPTAVGTGSPETRDVARAARTNLRLLAEHAARGPRGRDRTVRLHFWARPVEVLGGEEGRVSGVRVEETRLDADGRLTGTGRTTDLPAGMVLRSVGYAGVALPGVPFDTEGRTVPQEGGRVLDAEGGAVQGDYVAGWIKRGATGVIGTNKSDAAATVRALLEDAGALRTAAPELVPLETVLDERGVAHSDYEDWLRIDTAEADQAVELDRGERVKLHGWEAYRRVVGG</sequence>
<dbReference type="PANTHER" id="PTHR48467:SF1">
    <property type="entry name" value="GLUTAMATE SYNTHASE 1 [NADH], CHLOROPLASTIC-LIKE"/>
    <property type="match status" value="1"/>
</dbReference>
<feature type="binding site" evidence="10">
    <location>
        <position position="234"/>
    </location>
    <ligand>
        <name>NADP(+)</name>
        <dbReference type="ChEBI" id="CHEBI:58349"/>
    </ligand>
</feature>
<dbReference type="STRING" id="446468.Ndas_2847"/>
<accession>D7AZY7</accession>
<dbReference type="EMBL" id="CP002040">
    <property type="protein sequence ID" value="ADH68258.1"/>
    <property type="molecule type" value="Genomic_DNA"/>
</dbReference>
<evidence type="ECO:0000256" key="8">
    <source>
        <dbReference type="ARBA" id="ARBA00047776"/>
    </source>
</evidence>
<evidence type="ECO:0000256" key="10">
    <source>
        <dbReference type="PIRSR" id="PIRSR000362-2"/>
    </source>
</evidence>
<keyword evidence="7" id="KW-0560">Oxidoreductase</keyword>
<comment type="catalytic activity">
    <reaction evidence="8">
        <text>2 reduced [2Fe-2S]-[ferredoxin] + NADP(+) + H(+) = 2 oxidized [2Fe-2S]-[ferredoxin] + NADPH</text>
        <dbReference type="Rhea" id="RHEA:20125"/>
        <dbReference type="Rhea" id="RHEA-COMP:10000"/>
        <dbReference type="Rhea" id="RHEA-COMP:10001"/>
        <dbReference type="ChEBI" id="CHEBI:15378"/>
        <dbReference type="ChEBI" id="CHEBI:33737"/>
        <dbReference type="ChEBI" id="CHEBI:33738"/>
        <dbReference type="ChEBI" id="CHEBI:57783"/>
        <dbReference type="ChEBI" id="CHEBI:58349"/>
        <dbReference type="EC" id="1.18.1.2"/>
    </reaction>
</comment>
<feature type="binding site" evidence="10">
    <location>
        <begin position="222"/>
        <end position="223"/>
    </location>
    <ligand>
        <name>NADP(+)</name>
        <dbReference type="ChEBI" id="CHEBI:58349"/>
    </ligand>
</feature>
<evidence type="ECO:0000313" key="14">
    <source>
        <dbReference type="Proteomes" id="UP000002219"/>
    </source>
</evidence>
<comment type="cofactor">
    <cofactor evidence="1 9">
        <name>FAD</name>
        <dbReference type="ChEBI" id="CHEBI:57692"/>
    </cofactor>
</comment>
<evidence type="ECO:0000256" key="2">
    <source>
        <dbReference type="ARBA" id="ARBA00008312"/>
    </source>
</evidence>
<organism evidence="13 14">
    <name type="scientific">Nocardiopsis dassonvillei (strain ATCC 23218 / DSM 43111 / CIP 107115 / JCM 7437 / KCTC 9190 / NBRC 14626 / NCTC 10488 / NRRL B-5397 / IMRU 509)</name>
    <name type="common">Actinomadura dassonvillei</name>
    <dbReference type="NCBI Taxonomy" id="446468"/>
    <lineage>
        <taxon>Bacteria</taxon>
        <taxon>Bacillati</taxon>
        <taxon>Actinomycetota</taxon>
        <taxon>Actinomycetes</taxon>
        <taxon>Streptosporangiales</taxon>
        <taxon>Nocardiopsidaceae</taxon>
        <taxon>Nocardiopsis</taxon>
    </lineage>
</organism>
<proteinExistence type="inferred from homology"/>
<dbReference type="KEGG" id="nda:Ndas_2847"/>
<evidence type="ECO:0000256" key="4">
    <source>
        <dbReference type="ARBA" id="ARBA00022630"/>
    </source>
</evidence>
<keyword evidence="6 10" id="KW-0521">NADP</keyword>
<feature type="binding site" evidence="9">
    <location>
        <position position="71"/>
    </location>
    <ligand>
        <name>FAD</name>
        <dbReference type="ChEBI" id="CHEBI:57692"/>
    </ligand>
</feature>
<evidence type="ECO:0000256" key="7">
    <source>
        <dbReference type="ARBA" id="ARBA00023002"/>
    </source>
</evidence>
<dbReference type="PANTHER" id="PTHR48467">
    <property type="entry name" value="GLUTAMATE SYNTHASE 1 [NADH], CHLOROPLASTIC-LIKE"/>
    <property type="match status" value="1"/>
</dbReference>
<reference evidence="13 14" key="1">
    <citation type="journal article" date="2010" name="Stand. Genomic Sci.">
        <title>Complete genome sequence of Nocardiopsis dassonvillei type strain (IMRU 509).</title>
        <authorList>
            <person name="Sun H."/>
            <person name="Lapidus A."/>
            <person name="Nolan M."/>
            <person name="Lucas S."/>
            <person name="Del Rio T.G."/>
            <person name="Tice H."/>
            <person name="Cheng J.F."/>
            <person name="Tapia R."/>
            <person name="Han C."/>
            <person name="Goodwin L."/>
            <person name="Pitluck S."/>
            <person name="Pagani I."/>
            <person name="Ivanova N."/>
            <person name="Mavromatis K."/>
            <person name="Mikhailova N."/>
            <person name="Pati A."/>
            <person name="Chen A."/>
            <person name="Palaniappan K."/>
            <person name="Land M."/>
            <person name="Hauser L."/>
            <person name="Chang Y.J."/>
            <person name="Jeffries C.D."/>
            <person name="Djao O.D."/>
            <person name="Rohde M."/>
            <person name="Sikorski J."/>
            <person name="Goker M."/>
            <person name="Woyke T."/>
            <person name="Bristow J."/>
            <person name="Eisen J.A."/>
            <person name="Markowitz V."/>
            <person name="Hugenholtz P."/>
            <person name="Kyrpides N.C."/>
            <person name="Klenk H.P."/>
        </authorList>
    </citation>
    <scope>NUCLEOTIDE SEQUENCE [LARGE SCALE GENOMIC DNA]</scope>
    <source>
        <strain evidence="14">ATCC 23218 / DSM 43111 / CIP 107115 / JCM 7437 / KCTC 9190 / NBRC 14626 / NCTC 10488 / NRRL B-5397 / IMRU 509</strain>
    </source>
</reference>
<name>D7AZY7_NOCDD</name>
<keyword evidence="14" id="KW-1185">Reference proteome</keyword>
<evidence type="ECO:0000313" key="13">
    <source>
        <dbReference type="EMBL" id="ADH68258.1"/>
    </source>
</evidence>
<dbReference type="InterPro" id="IPR023753">
    <property type="entry name" value="FAD/NAD-binding_dom"/>
</dbReference>
<comment type="similarity">
    <text evidence="2">Belongs to the ferredoxin--NADP reductase type 1 family.</text>
</comment>
<feature type="region of interest" description="Disordered" evidence="11">
    <location>
        <begin position="1"/>
        <end position="28"/>
    </location>
</feature>
<feature type="binding site" evidence="9">
    <location>
        <position position="391"/>
    </location>
    <ligand>
        <name>FAD</name>
        <dbReference type="ChEBI" id="CHEBI:57692"/>
    </ligand>
</feature>
<keyword evidence="5 9" id="KW-0274">FAD</keyword>
<evidence type="ECO:0000256" key="3">
    <source>
        <dbReference type="ARBA" id="ARBA00013223"/>
    </source>
</evidence>
<dbReference type="Proteomes" id="UP000002219">
    <property type="component" value="Chromosome 1"/>
</dbReference>
<dbReference type="GO" id="GO:0004324">
    <property type="term" value="F:ferredoxin-NADP+ reductase activity"/>
    <property type="evidence" value="ECO:0007669"/>
    <property type="project" value="UniProtKB-EC"/>
</dbReference>
<dbReference type="InterPro" id="IPR036188">
    <property type="entry name" value="FAD/NAD-bd_sf"/>
</dbReference>
<gene>
    <name evidence="13" type="ordered locus">Ndas_2847</name>
</gene>
<dbReference type="eggNOG" id="COG0493">
    <property type="taxonomic scope" value="Bacteria"/>
</dbReference>
<dbReference type="AlphaFoldDB" id="D7AZY7"/>
<dbReference type="Pfam" id="PF07992">
    <property type="entry name" value="Pyr_redox_2"/>
    <property type="match status" value="1"/>
</dbReference>
<feature type="domain" description="FAD/NAD(P)-binding" evidence="12">
    <location>
        <begin position="32"/>
        <end position="213"/>
    </location>
</feature>
<dbReference type="InterPro" id="IPR055275">
    <property type="entry name" value="Ferredox_Rdtase"/>
</dbReference>
<protein>
    <recommendedName>
        <fullName evidence="3">ferredoxin--NADP(+) reductase</fullName>
        <ecNumber evidence="3">1.18.1.2</ecNumber>
    </recommendedName>
</protein>
<evidence type="ECO:0000256" key="6">
    <source>
        <dbReference type="ARBA" id="ARBA00022857"/>
    </source>
</evidence>
<dbReference type="EC" id="1.18.1.2" evidence="3"/>
<dbReference type="SUPFAM" id="SSF51971">
    <property type="entry name" value="Nucleotide-binding domain"/>
    <property type="match status" value="1"/>
</dbReference>
<feature type="binding site" evidence="10">
    <location>
        <position position="398"/>
    </location>
    <ligand>
        <name>NADP(+)</name>
        <dbReference type="ChEBI" id="CHEBI:58349"/>
    </ligand>
</feature>
<dbReference type="PIRSF" id="PIRSF000362">
    <property type="entry name" value="FNR"/>
    <property type="match status" value="1"/>
</dbReference>
<dbReference type="HOGENOM" id="CLU_024722_4_0_11"/>
<evidence type="ECO:0000256" key="9">
    <source>
        <dbReference type="PIRSR" id="PIRSR000362-1"/>
    </source>
</evidence>
<feature type="binding site" evidence="9">
    <location>
        <position position="41"/>
    </location>
    <ligand>
        <name>FAD</name>
        <dbReference type="ChEBI" id="CHEBI:57692"/>
    </ligand>
</feature>
<feature type="compositionally biased region" description="Polar residues" evidence="11">
    <location>
        <begin position="15"/>
        <end position="27"/>
    </location>
</feature>
<evidence type="ECO:0000256" key="11">
    <source>
        <dbReference type="SAM" id="MobiDB-lite"/>
    </source>
</evidence>
<dbReference type="Gene3D" id="3.40.50.720">
    <property type="entry name" value="NAD(P)-binding Rossmann-like Domain"/>
    <property type="match status" value="1"/>
</dbReference>
<dbReference type="PRINTS" id="PR00419">
    <property type="entry name" value="ADXRDTASE"/>
</dbReference>
<dbReference type="Gene3D" id="3.50.50.60">
    <property type="entry name" value="FAD/NAD(P)-binding domain"/>
    <property type="match status" value="1"/>
</dbReference>
<evidence type="ECO:0000259" key="12">
    <source>
        <dbReference type="Pfam" id="PF07992"/>
    </source>
</evidence>
<keyword evidence="4" id="KW-0285">Flavoprotein</keyword>